<feature type="domain" description="Methyltransferase type 11" evidence="1">
    <location>
        <begin position="56"/>
        <end position="131"/>
    </location>
</feature>
<proteinExistence type="predicted"/>
<dbReference type="GO" id="GO:0008757">
    <property type="term" value="F:S-adenosylmethionine-dependent methyltransferase activity"/>
    <property type="evidence" value="ECO:0007669"/>
    <property type="project" value="InterPro"/>
</dbReference>
<dbReference type="SUPFAM" id="SSF53335">
    <property type="entry name" value="S-adenosyl-L-methionine-dependent methyltransferases"/>
    <property type="match status" value="1"/>
</dbReference>
<keyword evidence="2" id="KW-0808">Transferase</keyword>
<keyword evidence="2" id="KW-0489">Methyltransferase</keyword>
<evidence type="ECO:0000259" key="1">
    <source>
        <dbReference type="Pfam" id="PF08241"/>
    </source>
</evidence>
<dbReference type="InterPro" id="IPR013216">
    <property type="entry name" value="Methyltransf_11"/>
</dbReference>
<organism evidence="2 3">
    <name type="scientific">Gryllotalpicola protaetiae</name>
    <dbReference type="NCBI Taxonomy" id="2419771"/>
    <lineage>
        <taxon>Bacteria</taxon>
        <taxon>Bacillati</taxon>
        <taxon>Actinomycetota</taxon>
        <taxon>Actinomycetes</taxon>
        <taxon>Micrococcales</taxon>
        <taxon>Microbacteriaceae</taxon>
        <taxon>Gryllotalpicola</taxon>
    </lineage>
</organism>
<dbReference type="Pfam" id="PF08241">
    <property type="entry name" value="Methyltransf_11"/>
    <property type="match status" value="1"/>
</dbReference>
<dbReference type="RefSeq" id="WP_120790989.1">
    <property type="nucleotide sequence ID" value="NZ_CP032624.1"/>
</dbReference>
<sequence length="265" mass="28222">MPEKKNQTDPRSADGSAGDADYGVIGLDYARYRRPEPAFAAAIAAALGDARTLVNIGAGAGSYEPTDLDVTAVEPSAAMRAQRPVGSAAVVDAAAERMPFPNAAFDAALASFTVHQWRDLRAGLREARRVASGPVVILTCDPAALRSSWLNEYAPEVISTEAGRYPKVADIRSGLGGTVTVTALPIPLACTDGFSEAYYGRPEALLDAGARLANSAWSFVERTVGERFERTLRADLDSGAWDARHGRLRTQPFFDGSLRLIVGRP</sequence>
<dbReference type="EMBL" id="CP032624">
    <property type="protein sequence ID" value="AYG05461.1"/>
    <property type="molecule type" value="Genomic_DNA"/>
</dbReference>
<evidence type="ECO:0000313" key="3">
    <source>
        <dbReference type="Proteomes" id="UP000275069"/>
    </source>
</evidence>
<dbReference type="OrthoDB" id="9809391at2"/>
<dbReference type="GO" id="GO:0032259">
    <property type="term" value="P:methylation"/>
    <property type="evidence" value="ECO:0007669"/>
    <property type="project" value="UniProtKB-KW"/>
</dbReference>
<name>A0A387C4E5_9MICO</name>
<dbReference type="Gene3D" id="3.40.50.150">
    <property type="entry name" value="Vaccinia Virus protein VP39"/>
    <property type="match status" value="1"/>
</dbReference>
<protein>
    <submittedName>
        <fullName evidence="2">Class I SAM-dependent methyltransferase</fullName>
    </submittedName>
</protein>
<accession>A0A387C4E5</accession>
<dbReference type="KEGG" id="gry:D7I44_14670"/>
<dbReference type="AlphaFoldDB" id="A0A387C4E5"/>
<dbReference type="InterPro" id="IPR029063">
    <property type="entry name" value="SAM-dependent_MTases_sf"/>
</dbReference>
<keyword evidence="3" id="KW-1185">Reference proteome</keyword>
<gene>
    <name evidence="2" type="ORF">D7I44_14670</name>
</gene>
<dbReference type="Proteomes" id="UP000275069">
    <property type="component" value="Chromosome"/>
</dbReference>
<reference evidence="2 3" key="1">
    <citation type="submission" date="2018-09" db="EMBL/GenBank/DDBJ databases">
        <title>Genome sequencing of strain 2DFW10M-5.</title>
        <authorList>
            <person name="Heo J."/>
            <person name="Kim S.-J."/>
            <person name="Kwon S.-W."/>
        </authorList>
    </citation>
    <scope>NUCLEOTIDE SEQUENCE [LARGE SCALE GENOMIC DNA]</scope>
    <source>
        <strain evidence="2 3">2DFW10M-5</strain>
    </source>
</reference>
<evidence type="ECO:0000313" key="2">
    <source>
        <dbReference type="EMBL" id="AYG05461.1"/>
    </source>
</evidence>